<dbReference type="RefSeq" id="WP_057002904.1">
    <property type="nucleotide sequence ID" value="NZ_AZGA01000084.1"/>
</dbReference>
<dbReference type="STRING" id="1423734.FC83_GL001113"/>
<dbReference type="InterPro" id="IPR010330">
    <property type="entry name" value="CoiA_nuc"/>
</dbReference>
<proteinExistence type="predicted"/>
<name>A0A0R1XV79_9LACO</name>
<evidence type="ECO:0000313" key="2">
    <source>
        <dbReference type="EMBL" id="KRM31110.1"/>
    </source>
</evidence>
<accession>A0A0R1XV79</accession>
<dbReference type="EMBL" id="AZGA01000084">
    <property type="protein sequence ID" value="KRM31110.1"/>
    <property type="molecule type" value="Genomic_DNA"/>
</dbReference>
<dbReference type="AlphaFoldDB" id="A0A0R1XV79"/>
<keyword evidence="3" id="KW-1185">Reference proteome</keyword>
<protein>
    <recommendedName>
        <fullName evidence="1">Competence protein CoiA nuclease-like domain-containing protein</fullName>
    </recommendedName>
</protein>
<dbReference type="InterPro" id="IPR035932">
    <property type="entry name" value="HflD-like_sf"/>
</dbReference>
<dbReference type="SUPFAM" id="SSF101322">
    <property type="entry name" value="YcfC-like"/>
    <property type="match status" value="1"/>
</dbReference>
<gene>
    <name evidence="2" type="ORF">FC83_GL001113</name>
</gene>
<organism evidence="2 3">
    <name type="scientific">Agrilactobacillus composti DSM 18527 = JCM 14202</name>
    <dbReference type="NCBI Taxonomy" id="1423734"/>
    <lineage>
        <taxon>Bacteria</taxon>
        <taxon>Bacillati</taxon>
        <taxon>Bacillota</taxon>
        <taxon>Bacilli</taxon>
        <taxon>Lactobacillales</taxon>
        <taxon>Lactobacillaceae</taxon>
        <taxon>Agrilactobacillus</taxon>
    </lineage>
</organism>
<sequence length="361" mass="42511">MKYALDQNQTLVYLTNATQARALQAQGKHRFFCPDCGQQLKICYSKNDYPYFAHQPALGKNNQEGQLHVWGKTVLHQALQALALDHEVEFVTAQGQRRADIAVPLPHQTTALEWQCANISQQQVYERTRSYQAKEIKVQWLLGPTYAFKGNLSRRLQQYLNYRQDLGFYLVYLLPGSGKLQLIHHIAQLELRQKVVFTQDIYALPQGLKLLLQQTGRISSSKKGYQGLRLPQKYQVIQSRLTKRDKKLQDLQNRCYQQQHQLQNLPAVCFSQYHLPPIFQEVSCWVNCRLLLLLEQQSQWLYQDLLGHYQQLVRKKPPLVVQQPRWLKYCFDLFLKRLVSQHWLYQAADTFRINRSKLRAW</sequence>
<dbReference type="Proteomes" id="UP000051236">
    <property type="component" value="Unassembled WGS sequence"/>
</dbReference>
<dbReference type="PATRIC" id="fig|1423734.3.peg.1126"/>
<dbReference type="Pfam" id="PF06054">
    <property type="entry name" value="CoiA_nuc"/>
    <property type="match status" value="1"/>
</dbReference>
<feature type="domain" description="Competence protein CoiA nuclease-like" evidence="1">
    <location>
        <begin position="64"/>
        <end position="206"/>
    </location>
</feature>
<evidence type="ECO:0000313" key="3">
    <source>
        <dbReference type="Proteomes" id="UP000051236"/>
    </source>
</evidence>
<evidence type="ECO:0000259" key="1">
    <source>
        <dbReference type="Pfam" id="PF06054"/>
    </source>
</evidence>
<comment type="caution">
    <text evidence="2">The sequence shown here is derived from an EMBL/GenBank/DDBJ whole genome shotgun (WGS) entry which is preliminary data.</text>
</comment>
<reference evidence="2 3" key="1">
    <citation type="journal article" date="2015" name="Genome Announc.">
        <title>Expanding the biotechnology potential of lactobacilli through comparative genomics of 213 strains and associated genera.</title>
        <authorList>
            <person name="Sun Z."/>
            <person name="Harris H.M."/>
            <person name="McCann A."/>
            <person name="Guo C."/>
            <person name="Argimon S."/>
            <person name="Zhang W."/>
            <person name="Yang X."/>
            <person name="Jeffery I.B."/>
            <person name="Cooney J.C."/>
            <person name="Kagawa T.F."/>
            <person name="Liu W."/>
            <person name="Song Y."/>
            <person name="Salvetti E."/>
            <person name="Wrobel A."/>
            <person name="Rasinkangas P."/>
            <person name="Parkhill J."/>
            <person name="Rea M.C."/>
            <person name="O'Sullivan O."/>
            <person name="Ritari J."/>
            <person name="Douillard F.P."/>
            <person name="Paul Ross R."/>
            <person name="Yang R."/>
            <person name="Briner A.E."/>
            <person name="Felis G.E."/>
            <person name="de Vos W.M."/>
            <person name="Barrangou R."/>
            <person name="Klaenhammer T.R."/>
            <person name="Caufield P.W."/>
            <person name="Cui Y."/>
            <person name="Zhang H."/>
            <person name="O'Toole P.W."/>
        </authorList>
    </citation>
    <scope>NUCLEOTIDE SEQUENCE [LARGE SCALE GENOMIC DNA]</scope>
    <source>
        <strain evidence="2 3">DSM 18527</strain>
    </source>
</reference>